<dbReference type="EMBL" id="JAGGLL010000051">
    <property type="protein sequence ID" value="MBP2024148.1"/>
    <property type="molecule type" value="Genomic_DNA"/>
</dbReference>
<evidence type="ECO:0000313" key="2">
    <source>
        <dbReference type="EMBL" id="MBP2024148.1"/>
    </source>
</evidence>
<protein>
    <recommendedName>
        <fullName evidence="1">Transposase DDE domain-containing protein</fullName>
    </recommendedName>
</protein>
<comment type="caution">
    <text evidence="2">The sequence shown here is derived from an EMBL/GenBank/DDBJ whole genome shotgun (WGS) entry which is preliminary data.</text>
</comment>
<evidence type="ECO:0000313" key="3">
    <source>
        <dbReference type="Proteomes" id="UP001519308"/>
    </source>
</evidence>
<evidence type="ECO:0000259" key="1">
    <source>
        <dbReference type="Pfam" id="PF13701"/>
    </source>
</evidence>
<proteinExistence type="predicted"/>
<dbReference type="RefSeq" id="WP_021281761.1">
    <property type="nucleotide sequence ID" value="NZ_JAGGLL010000051.1"/>
</dbReference>
<feature type="domain" description="Transposase DDE" evidence="1">
    <location>
        <begin position="1"/>
        <end position="81"/>
    </location>
</feature>
<reference evidence="2 3" key="1">
    <citation type="submission" date="2021-03" db="EMBL/GenBank/DDBJ databases">
        <title>Genomic Encyclopedia of Type Strains, Phase IV (KMG-IV): sequencing the most valuable type-strain genomes for metagenomic binning, comparative biology and taxonomic classification.</title>
        <authorList>
            <person name="Goeker M."/>
        </authorList>
    </citation>
    <scope>NUCLEOTIDE SEQUENCE [LARGE SCALE GENOMIC DNA]</scope>
    <source>
        <strain evidence="2 3">DSM 28650</strain>
    </source>
</reference>
<sequence length="87" mass="10088">MFDGLTGDLIKAELRARNVYTSSQVVRFIGATLKMYSEQYPTISRFVRRDGGFANPKVHKLVEENNVFYAIRLKVNATLYKGREKWI</sequence>
<gene>
    <name evidence="2" type="ORF">J2Z44_004003</name>
</gene>
<keyword evidence="3" id="KW-1185">Reference proteome</keyword>
<dbReference type="Pfam" id="PF13701">
    <property type="entry name" value="DDE_Tnp_1_4"/>
    <property type="match status" value="1"/>
</dbReference>
<dbReference type="InterPro" id="IPR025668">
    <property type="entry name" value="Tnp_DDE_dom"/>
</dbReference>
<name>A0ABS4K8N7_9CLOT</name>
<accession>A0ABS4K8N7</accession>
<dbReference type="Proteomes" id="UP001519308">
    <property type="component" value="Unassembled WGS sequence"/>
</dbReference>
<organism evidence="2 3">
    <name type="scientific">Clostridium punense</name>
    <dbReference type="NCBI Taxonomy" id="1054297"/>
    <lineage>
        <taxon>Bacteria</taxon>
        <taxon>Bacillati</taxon>
        <taxon>Bacillota</taxon>
        <taxon>Clostridia</taxon>
        <taxon>Eubacteriales</taxon>
        <taxon>Clostridiaceae</taxon>
        <taxon>Clostridium</taxon>
    </lineage>
</organism>